<protein>
    <recommendedName>
        <fullName evidence="3 12">Ribokinase</fullName>
        <shortName evidence="12">RK</shortName>
        <ecNumber evidence="2 12">2.7.1.15</ecNumber>
    </recommendedName>
</protein>
<dbReference type="InterPro" id="IPR029056">
    <property type="entry name" value="Ribokinase-like"/>
</dbReference>
<feature type="binding site" evidence="12">
    <location>
        <position position="151"/>
    </location>
    <ligand>
        <name>substrate</name>
    </ligand>
</feature>
<sequence length="314" mass="33345">MIFLLLYKGEKMSKVTVVGSLNFDTNLRVKRMAKPGETIHAKDHYSATGGKGANQAVAAARAGCTVKFIGAVGNDVPGKELLAALKQEKIDTSGVMIVDQESTGQAYITVDDAGQNSITIYSGANYRFDKNYVSQNRALLTDSDFVVAQFETPIAATITAFAIAHQAGIKTILNPAPAMEEIPSELLKLTDIIIPNETEAATITNVQVVDEASAKKAAEKLHQLGVATVIITIGSKGAFYDFQSKSGLVPAYKVEAVDTTAAGDTFIGALASTLKPNLANLSKAINFANKASSLTVQRYGAQPSIPYLKEIEKI</sequence>
<dbReference type="EMBL" id="FOMN01000002">
    <property type="protein sequence ID" value="SFD35574.1"/>
    <property type="molecule type" value="Genomic_DNA"/>
</dbReference>
<dbReference type="PANTHER" id="PTHR10584">
    <property type="entry name" value="SUGAR KINASE"/>
    <property type="match status" value="1"/>
</dbReference>
<comment type="similarity">
    <text evidence="12">Belongs to the carbohydrate kinase PfkB family. Ribokinase subfamily.</text>
</comment>
<feature type="binding site" evidence="12">
    <location>
        <position position="300"/>
    </location>
    <ligand>
        <name>K(+)</name>
        <dbReference type="ChEBI" id="CHEBI:29103"/>
    </ligand>
</feature>
<comment type="similarity">
    <text evidence="1">Belongs to the carbohydrate kinase pfkB family.</text>
</comment>
<evidence type="ECO:0000256" key="4">
    <source>
        <dbReference type="ARBA" id="ARBA00022679"/>
    </source>
</evidence>
<dbReference type="UniPathway" id="UPA00916">
    <property type="reaction ID" value="UER00889"/>
</dbReference>
<evidence type="ECO:0000256" key="8">
    <source>
        <dbReference type="ARBA" id="ARBA00022840"/>
    </source>
</evidence>
<dbReference type="GO" id="GO:0019303">
    <property type="term" value="P:D-ribose catabolic process"/>
    <property type="evidence" value="ECO:0007669"/>
    <property type="project" value="UniProtKB-UniRule"/>
</dbReference>
<keyword evidence="11 12" id="KW-0119">Carbohydrate metabolism</keyword>
<evidence type="ECO:0000256" key="10">
    <source>
        <dbReference type="ARBA" id="ARBA00022958"/>
    </source>
</evidence>
<keyword evidence="10 12" id="KW-0630">Potassium</keyword>
<organism evidence="14 15">
    <name type="scientific">Lactobacillus bombicola</name>
    <dbReference type="NCBI Taxonomy" id="1505723"/>
    <lineage>
        <taxon>Bacteria</taxon>
        <taxon>Bacillati</taxon>
        <taxon>Bacillota</taxon>
        <taxon>Bacilli</taxon>
        <taxon>Lactobacillales</taxon>
        <taxon>Lactobacillaceae</taxon>
        <taxon>Lactobacillus</taxon>
    </lineage>
</organism>
<feature type="binding site" evidence="12">
    <location>
        <position position="298"/>
    </location>
    <ligand>
        <name>K(+)</name>
        <dbReference type="ChEBI" id="CHEBI:29103"/>
    </ligand>
</feature>
<dbReference type="PANTHER" id="PTHR10584:SF166">
    <property type="entry name" value="RIBOKINASE"/>
    <property type="match status" value="1"/>
</dbReference>
<keyword evidence="4 12" id="KW-0808">Transferase</keyword>
<feature type="binding site" evidence="12">
    <location>
        <position position="258"/>
    </location>
    <ligand>
        <name>K(+)</name>
        <dbReference type="ChEBI" id="CHEBI:29103"/>
    </ligand>
</feature>
<dbReference type="GO" id="GO:0046872">
    <property type="term" value="F:metal ion binding"/>
    <property type="evidence" value="ECO:0007669"/>
    <property type="project" value="UniProtKB-KW"/>
</dbReference>
<dbReference type="AlphaFoldDB" id="A0A1I1RMR2"/>
<keyword evidence="8 12" id="KW-0067">ATP-binding</keyword>
<dbReference type="Pfam" id="PF00294">
    <property type="entry name" value="PfkB"/>
    <property type="match status" value="1"/>
</dbReference>
<comment type="function">
    <text evidence="12">Catalyzes the phosphorylation of ribose at O-5 in a reaction requiring ATP and magnesium. The resulting D-ribose-5-phosphate can then be used either for sythesis of nucleotides, histidine, and tryptophan, or as a component of the pentose phosphate pathway.</text>
</comment>
<feature type="binding site" evidence="12">
    <location>
        <position position="295"/>
    </location>
    <ligand>
        <name>K(+)</name>
        <dbReference type="ChEBI" id="CHEBI:29103"/>
    </ligand>
</feature>
<evidence type="ECO:0000259" key="13">
    <source>
        <dbReference type="Pfam" id="PF00294"/>
    </source>
</evidence>
<dbReference type="SUPFAM" id="SSF53613">
    <property type="entry name" value="Ribokinase-like"/>
    <property type="match status" value="1"/>
</dbReference>
<feature type="binding site" evidence="12">
    <location>
        <position position="304"/>
    </location>
    <ligand>
        <name>K(+)</name>
        <dbReference type="ChEBI" id="CHEBI:29103"/>
    </ligand>
</feature>
<dbReference type="InterPro" id="IPR002173">
    <property type="entry name" value="Carboh/pur_kinase_PfkB_CS"/>
</dbReference>
<comment type="subunit">
    <text evidence="12">Homodimer.</text>
</comment>
<comment type="catalytic activity">
    <reaction evidence="12">
        <text>D-ribose + ATP = D-ribose 5-phosphate + ADP + H(+)</text>
        <dbReference type="Rhea" id="RHEA:13697"/>
        <dbReference type="ChEBI" id="CHEBI:15378"/>
        <dbReference type="ChEBI" id="CHEBI:30616"/>
        <dbReference type="ChEBI" id="CHEBI:47013"/>
        <dbReference type="ChEBI" id="CHEBI:78346"/>
        <dbReference type="ChEBI" id="CHEBI:456216"/>
        <dbReference type="EC" id="2.7.1.15"/>
    </reaction>
</comment>
<feature type="binding site" evidence="12">
    <location>
        <begin position="263"/>
        <end position="264"/>
    </location>
    <ligand>
        <name>ATP</name>
        <dbReference type="ChEBI" id="CHEBI:30616"/>
    </ligand>
</feature>
<dbReference type="InterPro" id="IPR011611">
    <property type="entry name" value="PfkB_dom"/>
</dbReference>
<keyword evidence="5 12" id="KW-0479">Metal-binding</keyword>
<dbReference type="CDD" id="cd01174">
    <property type="entry name" value="ribokinase"/>
    <property type="match status" value="1"/>
</dbReference>
<evidence type="ECO:0000256" key="12">
    <source>
        <dbReference type="HAMAP-Rule" id="MF_01987"/>
    </source>
</evidence>
<feature type="binding site" evidence="12">
    <location>
        <begin position="50"/>
        <end position="54"/>
    </location>
    <ligand>
        <name>substrate</name>
    </ligand>
</feature>
<feature type="binding site" evidence="12">
    <location>
        <position position="196"/>
    </location>
    <ligand>
        <name>ATP</name>
        <dbReference type="ChEBI" id="CHEBI:30616"/>
    </ligand>
</feature>
<evidence type="ECO:0000256" key="2">
    <source>
        <dbReference type="ARBA" id="ARBA00012035"/>
    </source>
</evidence>
<evidence type="ECO:0000256" key="7">
    <source>
        <dbReference type="ARBA" id="ARBA00022777"/>
    </source>
</evidence>
<dbReference type="HAMAP" id="MF_01987">
    <property type="entry name" value="Ribokinase"/>
    <property type="match status" value="1"/>
</dbReference>
<feature type="active site" description="Proton acceptor" evidence="12">
    <location>
        <position position="264"/>
    </location>
</feature>
<dbReference type="PRINTS" id="PR00990">
    <property type="entry name" value="RIBOKINASE"/>
</dbReference>
<evidence type="ECO:0000256" key="11">
    <source>
        <dbReference type="ARBA" id="ARBA00023277"/>
    </source>
</evidence>
<evidence type="ECO:0000256" key="5">
    <source>
        <dbReference type="ARBA" id="ARBA00022723"/>
    </source>
</evidence>
<comment type="activity regulation">
    <text evidence="12">Activated by a monovalent cation that binds near, but not in, the active site. The most likely occupant of the site in vivo is potassium. Ion binding induces a conformational change that may alter substrate affinity.</text>
</comment>
<dbReference type="GO" id="GO:0005829">
    <property type="term" value="C:cytosol"/>
    <property type="evidence" value="ECO:0007669"/>
    <property type="project" value="TreeGrafter"/>
</dbReference>
<keyword evidence="9 12" id="KW-0460">Magnesium</keyword>
<evidence type="ECO:0000256" key="3">
    <source>
        <dbReference type="ARBA" id="ARBA00016943"/>
    </source>
</evidence>
<dbReference type="STRING" id="1505723.SAMN04487792_0442"/>
<dbReference type="PROSITE" id="PS00584">
    <property type="entry name" value="PFKB_KINASES_2"/>
    <property type="match status" value="1"/>
</dbReference>
<evidence type="ECO:0000256" key="1">
    <source>
        <dbReference type="ARBA" id="ARBA00005380"/>
    </source>
</evidence>
<dbReference type="EC" id="2.7.1.15" evidence="2 12"/>
<evidence type="ECO:0000313" key="14">
    <source>
        <dbReference type="EMBL" id="SFD35574.1"/>
    </source>
</evidence>
<keyword evidence="7 12" id="KW-0418">Kinase</keyword>
<keyword evidence="12" id="KW-0963">Cytoplasm</keyword>
<dbReference type="InterPro" id="IPR002139">
    <property type="entry name" value="Ribo/fructo_kinase"/>
</dbReference>
<feature type="binding site" evidence="12">
    <location>
        <position position="289"/>
    </location>
    <ligand>
        <name>ATP</name>
        <dbReference type="ChEBI" id="CHEBI:30616"/>
    </ligand>
</feature>
<dbReference type="Proteomes" id="UP000199599">
    <property type="component" value="Unassembled WGS sequence"/>
</dbReference>
<evidence type="ECO:0000313" key="15">
    <source>
        <dbReference type="Proteomes" id="UP000199599"/>
    </source>
</evidence>
<reference evidence="15" key="1">
    <citation type="submission" date="2016-10" db="EMBL/GenBank/DDBJ databases">
        <authorList>
            <person name="Varghese N."/>
            <person name="Submissions S."/>
        </authorList>
    </citation>
    <scope>NUCLEOTIDE SEQUENCE [LARGE SCALE GENOMIC DNA]</scope>
    <source>
        <strain evidence="15">R-53102</strain>
    </source>
</reference>
<evidence type="ECO:0000256" key="9">
    <source>
        <dbReference type="ARBA" id="ARBA00022842"/>
    </source>
</evidence>
<proteinExistence type="inferred from homology"/>
<feature type="binding site" evidence="12">
    <location>
        <position position="264"/>
    </location>
    <ligand>
        <name>substrate</name>
    </ligand>
</feature>
<dbReference type="Gene3D" id="3.40.1190.20">
    <property type="match status" value="1"/>
</dbReference>
<keyword evidence="6 12" id="KW-0547">Nucleotide-binding</keyword>
<dbReference type="NCBIfam" id="TIGR02152">
    <property type="entry name" value="D_ribokin_bact"/>
    <property type="match status" value="1"/>
</dbReference>
<name>A0A1I1RMR2_9LACO</name>
<accession>A0A1I1RMR2</accession>
<dbReference type="GO" id="GO:0004747">
    <property type="term" value="F:ribokinase activity"/>
    <property type="evidence" value="ECO:0007669"/>
    <property type="project" value="UniProtKB-UniRule"/>
</dbReference>
<dbReference type="InterPro" id="IPR011877">
    <property type="entry name" value="Ribokinase"/>
</dbReference>
<feature type="binding site" evidence="12">
    <location>
        <position position="260"/>
    </location>
    <ligand>
        <name>K(+)</name>
        <dbReference type="ChEBI" id="CHEBI:29103"/>
    </ligand>
</feature>
<comment type="pathway">
    <text evidence="12">Carbohydrate metabolism; D-ribose degradation; D-ribose 5-phosphate from beta-D-ribopyranose: step 2/2.</text>
</comment>
<comment type="cofactor">
    <cofactor evidence="12">
        <name>Mg(2+)</name>
        <dbReference type="ChEBI" id="CHEBI:18420"/>
    </cofactor>
    <text evidence="12">Requires a divalent cation, most likely magnesium in vivo, as an electrophilic catalyst to aid phosphoryl group transfer. It is the chelate of the metal and the nucleotide that is the actual substrate.</text>
</comment>
<comment type="caution">
    <text evidence="12">Lacks conserved residue(s) required for the propagation of feature annotation.</text>
</comment>
<dbReference type="GO" id="GO:0005524">
    <property type="term" value="F:ATP binding"/>
    <property type="evidence" value="ECO:0007669"/>
    <property type="project" value="UniProtKB-UniRule"/>
</dbReference>
<feature type="binding site" evidence="12">
    <location>
        <begin position="22"/>
        <end position="24"/>
    </location>
    <ligand>
        <name>substrate</name>
    </ligand>
</feature>
<gene>
    <name evidence="12" type="primary">rbsK</name>
    <name evidence="14" type="ORF">SAMN04487792_0442</name>
</gene>
<comment type="subcellular location">
    <subcellularLocation>
        <location evidence="12">Cytoplasm</location>
    </subcellularLocation>
</comment>
<feature type="binding site" evidence="12">
    <location>
        <begin position="232"/>
        <end position="237"/>
    </location>
    <ligand>
        <name>ATP</name>
        <dbReference type="ChEBI" id="CHEBI:30616"/>
    </ligand>
</feature>
<feature type="domain" description="Carbohydrate kinase PfkB" evidence="13">
    <location>
        <begin position="12"/>
        <end position="306"/>
    </location>
</feature>
<evidence type="ECO:0000256" key="6">
    <source>
        <dbReference type="ARBA" id="ARBA00022741"/>
    </source>
</evidence>